<dbReference type="eggNOG" id="ENOG5032AN0">
    <property type="taxonomic scope" value="Bacteria"/>
</dbReference>
<proteinExistence type="predicted"/>
<organism evidence="1 2">
    <name type="scientific">Eubacterium plexicaudatum ASF492</name>
    <dbReference type="NCBI Taxonomy" id="1235802"/>
    <lineage>
        <taxon>Bacteria</taxon>
        <taxon>Bacillati</taxon>
        <taxon>Bacillota</taxon>
        <taxon>Clostridia</taxon>
        <taxon>Eubacteriales</taxon>
        <taxon>Eubacteriaceae</taxon>
        <taxon>Eubacterium</taxon>
    </lineage>
</organism>
<dbReference type="PATRIC" id="fig|1235802.3.peg.5570"/>
<accession>N2A073</accession>
<dbReference type="OrthoDB" id="9808373at2"/>
<gene>
    <name evidence="1" type="ORF">C823_05282</name>
</gene>
<evidence type="ECO:0000313" key="2">
    <source>
        <dbReference type="Proteomes" id="UP000012589"/>
    </source>
</evidence>
<evidence type="ECO:0000313" key="1">
    <source>
        <dbReference type="EMBL" id="EMZ19808.1"/>
    </source>
</evidence>
<dbReference type="AlphaFoldDB" id="N2A073"/>
<sequence length="66" mass="7412">MKHNEIRIKTCPRCGKIYSDAPALSRADNKTLLCPDCGTREALESIGVKADEQEQILETIHRSMQP</sequence>
<reference evidence="1 2" key="1">
    <citation type="journal article" date="2014" name="Genome Announc.">
        <title>Draft genome sequences of the altered schaedler flora, a defined bacterial community from gnotobiotic mice.</title>
        <authorList>
            <person name="Wannemuehler M.J."/>
            <person name="Overstreet A.M."/>
            <person name="Ward D.V."/>
            <person name="Phillips G.J."/>
        </authorList>
    </citation>
    <scope>NUCLEOTIDE SEQUENCE [LARGE SCALE GENOMIC DNA]</scope>
    <source>
        <strain evidence="1 2">ASF492</strain>
    </source>
</reference>
<name>N2A073_9FIRM</name>
<dbReference type="STRING" id="1235802.C823_05282"/>
<dbReference type="HOGENOM" id="CLU_2752638_0_0_9"/>
<protein>
    <submittedName>
        <fullName evidence="1">Uncharacterized protein</fullName>
    </submittedName>
</protein>
<keyword evidence="2" id="KW-1185">Reference proteome</keyword>
<dbReference type="Proteomes" id="UP000012589">
    <property type="component" value="Unassembled WGS sequence"/>
</dbReference>
<dbReference type="EMBL" id="AQFT01000158">
    <property type="protein sequence ID" value="EMZ19808.1"/>
    <property type="molecule type" value="Genomic_DNA"/>
</dbReference>
<comment type="caution">
    <text evidence="1">The sequence shown here is derived from an EMBL/GenBank/DDBJ whole genome shotgun (WGS) entry which is preliminary data.</text>
</comment>